<name>A0ACB5T5P5_AMBMO</name>
<proteinExistence type="predicted"/>
<organism evidence="1 2">
    <name type="scientific">Ambrosiozyma monospora</name>
    <name type="common">Yeast</name>
    <name type="synonym">Endomycopsis monosporus</name>
    <dbReference type="NCBI Taxonomy" id="43982"/>
    <lineage>
        <taxon>Eukaryota</taxon>
        <taxon>Fungi</taxon>
        <taxon>Dikarya</taxon>
        <taxon>Ascomycota</taxon>
        <taxon>Saccharomycotina</taxon>
        <taxon>Pichiomycetes</taxon>
        <taxon>Pichiales</taxon>
        <taxon>Pichiaceae</taxon>
        <taxon>Ambrosiozyma</taxon>
    </lineage>
</organism>
<dbReference type="EMBL" id="BSXS01003874">
    <property type="protein sequence ID" value="GME82096.1"/>
    <property type="molecule type" value="Genomic_DNA"/>
</dbReference>
<sequence>MIKDLESQHGILSLTDVVFNHTANNSSWIREHPEVGYNAETAPHLTSAIELDKLLLHFSKYMKLHGYPTLIKDTSDLLKVMDGIKIHVLGDLKLWQFYVLDVTESLSDLKEIWSTKKDKLTGKVQVPTDIVDNLSKLAEFVRKECSDKEFTLGVRYGNKIDTLNFADILLSIRGDVDYSEIESYATKILDEVNLPLYRMYDEDSQEILEQLYNRIKYQRLEPNGPKLGEVTEDSPLTEPYFTRFTGTDGKEWALANNGWIWGGNPLVDFASSQSRCYLRREVIVWGDCVKLRYGKGPEDSPYLWSRMIEYSKLCASIFHGFRIDNCHSTPIHVGEALLDAAREVNPNLYVVAELFSGNEDVDILFVERLGISSLIREAMQAYSIGELSRLVHRHGGRPVGSFRWLPLDGISYPANSKLFEKKNAEEINKKSEIPIPEIITLQAPHALFMDCTHDNEMPAQKRTVEDTLPTAALVSFCSCATGTTFGYDECYPELLDVVNETRQYSYGTGIGEVKKQLNDIRADLANQSVEDMEANEMHVHHEGQFITVHRTNAKTGRGYFLIARTKFYPDGDQSLAPITLHG</sequence>
<keyword evidence="2" id="KW-1185">Reference proteome</keyword>
<accession>A0ACB5T5P5</accession>
<evidence type="ECO:0000313" key="2">
    <source>
        <dbReference type="Proteomes" id="UP001165064"/>
    </source>
</evidence>
<reference evidence="1" key="1">
    <citation type="submission" date="2023-04" db="EMBL/GenBank/DDBJ databases">
        <title>Ambrosiozyma monospora NBRC 10751.</title>
        <authorList>
            <person name="Ichikawa N."/>
            <person name="Sato H."/>
            <person name="Tonouchi N."/>
        </authorList>
    </citation>
    <scope>NUCLEOTIDE SEQUENCE</scope>
    <source>
        <strain evidence="1">NBRC 10751</strain>
    </source>
</reference>
<evidence type="ECO:0000313" key="1">
    <source>
        <dbReference type="EMBL" id="GME82096.1"/>
    </source>
</evidence>
<gene>
    <name evidence="1" type="ORF">Amon02_000531400</name>
</gene>
<protein>
    <submittedName>
        <fullName evidence="1">Unnamed protein product</fullName>
    </submittedName>
</protein>
<dbReference type="Proteomes" id="UP001165064">
    <property type="component" value="Unassembled WGS sequence"/>
</dbReference>
<comment type="caution">
    <text evidence="1">The sequence shown here is derived from an EMBL/GenBank/DDBJ whole genome shotgun (WGS) entry which is preliminary data.</text>
</comment>